<evidence type="ECO:0000313" key="9">
    <source>
        <dbReference type="Proteomes" id="UP000051861"/>
    </source>
</evidence>
<protein>
    <submittedName>
        <fullName evidence="8">Uncharacterized protein</fullName>
    </submittedName>
</protein>
<keyword evidence="2" id="KW-0949">S-adenosyl-L-methionine</keyword>
<dbReference type="SFLD" id="SFLDS00029">
    <property type="entry name" value="Radical_SAM"/>
    <property type="match status" value="1"/>
</dbReference>
<dbReference type="PANTHER" id="PTHR43409:SF16">
    <property type="entry name" value="SLR0320 PROTEIN"/>
    <property type="match status" value="1"/>
</dbReference>
<dbReference type="EMBL" id="LIZX01000043">
    <property type="protein sequence ID" value="KPJ68681.1"/>
    <property type="molecule type" value="Genomic_DNA"/>
</dbReference>
<accession>A0A0S7Y353</accession>
<dbReference type="SFLD" id="SFLDG01123">
    <property type="entry name" value="methyltransferase_(Class_B)"/>
    <property type="match status" value="1"/>
</dbReference>
<dbReference type="InterPro" id="IPR051198">
    <property type="entry name" value="BchE-like"/>
</dbReference>
<gene>
    <name evidence="8" type="ORF">AMJ44_05710</name>
</gene>
<dbReference type="GO" id="GO:0005829">
    <property type="term" value="C:cytosol"/>
    <property type="evidence" value="ECO:0007669"/>
    <property type="project" value="TreeGrafter"/>
</dbReference>
<dbReference type="GO" id="GO:0051539">
    <property type="term" value="F:4 iron, 4 sulfur cluster binding"/>
    <property type="evidence" value="ECO:0007669"/>
    <property type="project" value="UniProtKB-KW"/>
</dbReference>
<dbReference type="Pfam" id="PF02310">
    <property type="entry name" value="B12-binding"/>
    <property type="match status" value="1"/>
</dbReference>
<dbReference type="CDD" id="cd02068">
    <property type="entry name" value="radical_SAM_B12_BD"/>
    <property type="match status" value="1"/>
</dbReference>
<dbReference type="GO" id="GO:0003824">
    <property type="term" value="F:catalytic activity"/>
    <property type="evidence" value="ECO:0007669"/>
    <property type="project" value="InterPro"/>
</dbReference>
<comment type="caution">
    <text evidence="8">The sequence shown here is derived from an EMBL/GenBank/DDBJ whole genome shotgun (WGS) entry which is preliminary data.</text>
</comment>
<dbReference type="InterPro" id="IPR058240">
    <property type="entry name" value="rSAM_sf"/>
</dbReference>
<evidence type="ECO:0000259" key="6">
    <source>
        <dbReference type="PROSITE" id="PS51332"/>
    </source>
</evidence>
<evidence type="ECO:0000256" key="1">
    <source>
        <dbReference type="ARBA" id="ARBA00001966"/>
    </source>
</evidence>
<sequence length="478" mass="54437">MKTDVLLIHPLYGEETEQRIFQPGIEFPISLLYLSAYLEKEGITNDVLDLRMEHDPERALHDQIQTEKPPVVAITASTAAIENAAKVAAQIKAIDQEIVIAIGGWHASALPEETLKKYPQFDYLIHGEGEVALTNFMKCIGGGSSTAGCKGLALRVNGEVQINPREEFISNLDEIPFPARHKVPITKYHPKPGTRNYLRLPSTGILVGRGCPYRCLFCYKGVWETSIRFRSLENVLEELEMCIDQFGIRDFRFYDDTVTSPRWDLKRFCEAIINRKLDIGWNCWSRVNDVDEEKLRLMKKAGCYHIKFGIEFGTEKALRLARKGATLDQARSAVALAKKVGLECKGSFIFGIPGETLEDCHKTIDFALEVSPHFATFYAFDPIPGSPFYRRIAQREIDPKRDMLPRDIAQDLANEAYKTFYFRPVFILQRLKSLALHPKREGLMLLNGAVMVVTYLLRRVTKTSMPFRRQDSGEQWII</sequence>
<evidence type="ECO:0000256" key="2">
    <source>
        <dbReference type="ARBA" id="ARBA00022691"/>
    </source>
</evidence>
<evidence type="ECO:0000259" key="7">
    <source>
        <dbReference type="PROSITE" id="PS51918"/>
    </source>
</evidence>
<dbReference type="Pfam" id="PF04055">
    <property type="entry name" value="Radical_SAM"/>
    <property type="match status" value="1"/>
</dbReference>
<evidence type="ECO:0000256" key="4">
    <source>
        <dbReference type="ARBA" id="ARBA00023004"/>
    </source>
</evidence>
<dbReference type="SMART" id="SM00729">
    <property type="entry name" value="Elp3"/>
    <property type="match status" value="1"/>
</dbReference>
<dbReference type="InterPro" id="IPR034466">
    <property type="entry name" value="Methyltransferase_Class_B"/>
</dbReference>
<dbReference type="AlphaFoldDB" id="A0A0S7Y353"/>
<comment type="cofactor">
    <cofactor evidence="1">
        <name>[4Fe-4S] cluster</name>
        <dbReference type="ChEBI" id="CHEBI:49883"/>
    </cofactor>
</comment>
<keyword evidence="5" id="KW-0411">Iron-sulfur</keyword>
<proteinExistence type="predicted"/>
<dbReference type="InterPro" id="IPR023404">
    <property type="entry name" value="rSAM_horseshoe"/>
</dbReference>
<dbReference type="Gene3D" id="3.80.30.20">
    <property type="entry name" value="tm_1862 like domain"/>
    <property type="match status" value="1"/>
</dbReference>
<keyword evidence="3" id="KW-0479">Metal-binding</keyword>
<dbReference type="Proteomes" id="UP000051861">
    <property type="component" value="Unassembled WGS sequence"/>
</dbReference>
<dbReference type="InterPro" id="IPR007197">
    <property type="entry name" value="rSAM"/>
</dbReference>
<dbReference type="InterPro" id="IPR006158">
    <property type="entry name" value="Cobalamin-bd"/>
</dbReference>
<dbReference type="PROSITE" id="PS51332">
    <property type="entry name" value="B12_BINDING"/>
    <property type="match status" value="1"/>
</dbReference>
<name>A0A0S7Y353_UNCSA</name>
<evidence type="ECO:0000256" key="3">
    <source>
        <dbReference type="ARBA" id="ARBA00022723"/>
    </source>
</evidence>
<evidence type="ECO:0000256" key="5">
    <source>
        <dbReference type="ARBA" id="ARBA00023014"/>
    </source>
</evidence>
<keyword evidence="4" id="KW-0408">Iron</keyword>
<dbReference type="InterPro" id="IPR006638">
    <property type="entry name" value="Elp3/MiaA/NifB-like_rSAM"/>
</dbReference>
<dbReference type="GO" id="GO:0046872">
    <property type="term" value="F:metal ion binding"/>
    <property type="evidence" value="ECO:0007669"/>
    <property type="project" value="UniProtKB-KW"/>
</dbReference>
<dbReference type="PANTHER" id="PTHR43409">
    <property type="entry name" value="ANAEROBIC MAGNESIUM-PROTOPORPHYRIN IX MONOMETHYL ESTER CYCLASE-RELATED"/>
    <property type="match status" value="1"/>
</dbReference>
<dbReference type="SUPFAM" id="SSF102114">
    <property type="entry name" value="Radical SAM enzymes"/>
    <property type="match status" value="1"/>
</dbReference>
<dbReference type="GO" id="GO:0031419">
    <property type="term" value="F:cobalamin binding"/>
    <property type="evidence" value="ECO:0007669"/>
    <property type="project" value="InterPro"/>
</dbReference>
<dbReference type="PROSITE" id="PS51918">
    <property type="entry name" value="RADICAL_SAM"/>
    <property type="match status" value="1"/>
</dbReference>
<dbReference type="Gene3D" id="3.40.50.280">
    <property type="entry name" value="Cobalamin-binding domain"/>
    <property type="match status" value="1"/>
</dbReference>
<dbReference type="SFLD" id="SFLDG01082">
    <property type="entry name" value="B12-binding_domain_containing"/>
    <property type="match status" value="1"/>
</dbReference>
<reference evidence="8 9" key="1">
    <citation type="journal article" date="2015" name="Microbiome">
        <title>Genomic resolution of linkages in carbon, nitrogen, and sulfur cycling among widespread estuary sediment bacteria.</title>
        <authorList>
            <person name="Baker B.J."/>
            <person name="Lazar C.S."/>
            <person name="Teske A.P."/>
            <person name="Dick G.J."/>
        </authorList>
    </citation>
    <scope>NUCLEOTIDE SEQUENCE [LARGE SCALE GENOMIC DNA]</scope>
    <source>
        <strain evidence="8">DG_54_3</strain>
    </source>
</reference>
<dbReference type="CDD" id="cd01335">
    <property type="entry name" value="Radical_SAM"/>
    <property type="match status" value="1"/>
</dbReference>
<evidence type="ECO:0000313" key="8">
    <source>
        <dbReference type="EMBL" id="KPJ68681.1"/>
    </source>
</evidence>
<feature type="domain" description="B12-binding" evidence="6">
    <location>
        <begin position="1"/>
        <end position="147"/>
    </location>
</feature>
<organism evidence="8 9">
    <name type="scientific">candidate division WOR-1 bacterium DG_54_3</name>
    <dbReference type="NCBI Taxonomy" id="1703775"/>
    <lineage>
        <taxon>Bacteria</taxon>
        <taxon>Bacillati</taxon>
        <taxon>Saganbacteria</taxon>
    </lineage>
</organism>
<feature type="domain" description="Radical SAM core" evidence="7">
    <location>
        <begin position="197"/>
        <end position="423"/>
    </location>
</feature>